<name>A0A0B7GSP5_TREPH</name>
<dbReference type="RefSeq" id="WP_044634565.1">
    <property type="nucleotide sequence ID" value="NZ_CDNC01000012.1"/>
</dbReference>
<dbReference type="PANTHER" id="PTHR43236">
    <property type="entry name" value="ANTITOXIN HIGA1"/>
    <property type="match status" value="1"/>
</dbReference>
<keyword evidence="3" id="KW-1185">Reference proteome</keyword>
<protein>
    <submittedName>
        <fullName evidence="2">DNA-binding helix-turn-helix protein</fullName>
    </submittedName>
</protein>
<accession>A0A0B7GSP5</accession>
<sequence>MKIFNPARLTQARNWNNYTLDYLAGMLGVTKASVSLYEKGARNPDAFVQIRLAEALGFPIEFFYKPSFDTSNARISYRKNSSTKKKEKQRAELLKQFSIEFIAMLSGYVSFKESTIKPIDISCEELSSEDIEDVAVTLRKTFNAGLGPIQNLMIFLENRGAIIFLYDNSIIEIDGFSCMYASQPFIYINTDYPWDRMRFTLAHELGHIILHSGIDETKTQSFDFYKMIERQANVFAGAFLFPKESFRREFRGIDNRFLLETKKKWGLSKAAIVKRAHSLKLIGDTQKISFFTGQSRRKERKEEEGSKIREKEAPFLVKTVVNTLLEQHIDSYSLISRCGFPDELLQIISANTLVAKDEEKQTLPFKLNF</sequence>
<dbReference type="OrthoDB" id="9816277at2"/>
<keyword evidence="2" id="KW-0238">DNA-binding</keyword>
<dbReference type="AlphaFoldDB" id="A0A0B7GSP5"/>
<evidence type="ECO:0000313" key="3">
    <source>
        <dbReference type="Proteomes" id="UP000042527"/>
    </source>
</evidence>
<dbReference type="CDD" id="cd00093">
    <property type="entry name" value="HTH_XRE"/>
    <property type="match status" value="1"/>
</dbReference>
<dbReference type="SUPFAM" id="SSF47413">
    <property type="entry name" value="lambda repressor-like DNA-binding domains"/>
    <property type="match status" value="1"/>
</dbReference>
<evidence type="ECO:0000256" key="1">
    <source>
        <dbReference type="ARBA" id="ARBA00007227"/>
    </source>
</evidence>
<dbReference type="Gene3D" id="1.10.10.2910">
    <property type="match status" value="1"/>
</dbReference>
<dbReference type="InterPro" id="IPR010359">
    <property type="entry name" value="IrrE_HExxH"/>
</dbReference>
<comment type="similarity">
    <text evidence="1">Belongs to the short-chain fatty acyl-CoA assimilation regulator (ScfR) family.</text>
</comment>
<reference evidence="3" key="1">
    <citation type="submission" date="2015-01" db="EMBL/GenBank/DDBJ databases">
        <authorList>
            <person name="Manzoor Shahid"/>
            <person name="Zubair Saima"/>
        </authorList>
    </citation>
    <scope>NUCLEOTIDE SEQUENCE [LARGE SCALE GENOMIC DNA]</scope>
    <source>
        <strain evidence="3">V1</strain>
    </source>
</reference>
<dbReference type="InterPro" id="IPR010982">
    <property type="entry name" value="Lambda_DNA-bd_dom_sf"/>
</dbReference>
<evidence type="ECO:0000313" key="2">
    <source>
        <dbReference type="EMBL" id="CEM61659.1"/>
    </source>
</evidence>
<gene>
    <name evidence="2" type="ORF">TPHV1_20196</name>
</gene>
<dbReference type="PANTHER" id="PTHR43236:SF1">
    <property type="entry name" value="BLL7220 PROTEIN"/>
    <property type="match status" value="1"/>
</dbReference>
<dbReference type="InterPro" id="IPR052345">
    <property type="entry name" value="Rad_response_metalloprotease"/>
</dbReference>
<dbReference type="EMBL" id="CDNC01000012">
    <property type="protein sequence ID" value="CEM61659.1"/>
    <property type="molecule type" value="Genomic_DNA"/>
</dbReference>
<proteinExistence type="inferred from homology"/>
<dbReference type="InterPro" id="IPR001387">
    <property type="entry name" value="Cro/C1-type_HTH"/>
</dbReference>
<dbReference type="PROSITE" id="PS50943">
    <property type="entry name" value="HTH_CROC1"/>
    <property type="match status" value="1"/>
</dbReference>
<dbReference type="GeneID" id="57753345"/>
<organism evidence="2 3">
    <name type="scientific">Treponema phagedenis</name>
    <dbReference type="NCBI Taxonomy" id="162"/>
    <lineage>
        <taxon>Bacteria</taxon>
        <taxon>Pseudomonadati</taxon>
        <taxon>Spirochaetota</taxon>
        <taxon>Spirochaetia</taxon>
        <taxon>Spirochaetales</taxon>
        <taxon>Treponemataceae</taxon>
        <taxon>Treponema</taxon>
    </lineage>
</organism>
<dbReference type="GO" id="GO:0003677">
    <property type="term" value="F:DNA binding"/>
    <property type="evidence" value="ECO:0007669"/>
    <property type="project" value="UniProtKB-KW"/>
</dbReference>
<dbReference type="Proteomes" id="UP000042527">
    <property type="component" value="Unassembled WGS sequence"/>
</dbReference>
<dbReference type="SMART" id="SM00530">
    <property type="entry name" value="HTH_XRE"/>
    <property type="match status" value="1"/>
</dbReference>
<dbReference type="Pfam" id="PF06114">
    <property type="entry name" value="Peptidase_M78"/>
    <property type="match status" value="1"/>
</dbReference>
<dbReference type="Gene3D" id="1.10.260.40">
    <property type="entry name" value="lambda repressor-like DNA-binding domains"/>
    <property type="match status" value="1"/>
</dbReference>
<dbReference type="Pfam" id="PF01381">
    <property type="entry name" value="HTH_3"/>
    <property type="match status" value="1"/>
</dbReference>